<evidence type="ECO:0000256" key="1">
    <source>
        <dbReference type="ARBA" id="ARBA00022729"/>
    </source>
</evidence>
<sequence length="292" mass="31861">MLKANRATLSFLGQKRLGALRRRAKAMSRLFLALSLATPVFAQSLPNHADPDAREILPMQGAVPAIRFLTTADFPPFNFRDANGELIGFNIDLAKRICTEINVACTMQAWPWDQAADALGDAQGDALIAGLAVTPENGERFDFSSIYLALPGRFVTRADGAEDFSTASLAGKTVAVRGGSAHAQFMARYLPDVPVESFVTEIQALEAVRDGEADAFFGDAMRAAFWLNDNLDCCAFAGEPYFRPDLFGEGFTIAVPAGNDAVRHAIDWALVRLKENGALDELYLRWFPVGFY</sequence>
<feature type="chain" id="PRO_5002491556" description="Solute-binding protein family 3/N-terminal domain-containing protein" evidence="2">
    <location>
        <begin position="43"/>
        <end position="292"/>
    </location>
</feature>
<feature type="domain" description="Solute-binding protein family 3/N-terminal" evidence="3">
    <location>
        <begin position="65"/>
        <end position="290"/>
    </location>
</feature>
<name>A0A0F5L3V3_9HYPH</name>
<dbReference type="Pfam" id="PF00497">
    <property type="entry name" value="SBP_bac_3"/>
    <property type="match status" value="1"/>
</dbReference>
<keyword evidence="5" id="KW-1185">Reference proteome</keyword>
<comment type="caution">
    <text evidence="4">The sequence shown here is derived from an EMBL/GenBank/DDBJ whole genome shotgun (WGS) entry which is preliminary data.</text>
</comment>
<dbReference type="PANTHER" id="PTHR35936">
    <property type="entry name" value="MEMBRANE-BOUND LYTIC MUREIN TRANSGLYCOSYLASE F"/>
    <property type="match status" value="1"/>
</dbReference>
<proteinExistence type="predicted"/>
<dbReference type="SUPFAM" id="SSF53850">
    <property type="entry name" value="Periplasmic binding protein-like II"/>
    <property type="match status" value="1"/>
</dbReference>
<keyword evidence="1 2" id="KW-0732">Signal</keyword>
<protein>
    <recommendedName>
        <fullName evidence="3">Solute-binding protein family 3/N-terminal domain-containing protein</fullName>
    </recommendedName>
</protein>
<evidence type="ECO:0000313" key="4">
    <source>
        <dbReference type="EMBL" id="KKB76894.1"/>
    </source>
</evidence>
<dbReference type="PATRIC" id="fig|361041.3.peg.2680"/>
<dbReference type="InterPro" id="IPR001638">
    <property type="entry name" value="Solute-binding_3/MltF_N"/>
</dbReference>
<dbReference type="SMART" id="SM00062">
    <property type="entry name" value="PBPb"/>
    <property type="match status" value="1"/>
</dbReference>
<dbReference type="RefSeq" id="WP_046144184.1">
    <property type="nucleotide sequence ID" value="NZ_LAJG01000036.1"/>
</dbReference>
<dbReference type="Proteomes" id="UP000033514">
    <property type="component" value="Unassembled WGS sequence"/>
</dbReference>
<dbReference type="Gene3D" id="3.40.190.10">
    <property type="entry name" value="Periplasmic binding protein-like II"/>
    <property type="match status" value="2"/>
</dbReference>
<gene>
    <name evidence="4" type="ORF">VW35_16410</name>
</gene>
<dbReference type="AlphaFoldDB" id="A0A0F5L3V3"/>
<dbReference type="EMBL" id="LAJG01000036">
    <property type="protein sequence ID" value="KKB76894.1"/>
    <property type="molecule type" value="Genomic_DNA"/>
</dbReference>
<dbReference type="STRING" id="361041.VW35_16410"/>
<reference evidence="4 5" key="1">
    <citation type="submission" date="2015-03" db="EMBL/GenBank/DDBJ databases">
        <authorList>
            <person name="Hassan Y.I."/>
            <person name="Lepp D."/>
            <person name="Zhou T."/>
        </authorList>
    </citation>
    <scope>NUCLEOTIDE SEQUENCE [LARGE SCALE GENOMIC DNA]</scope>
    <source>
        <strain evidence="4 5">GH2-10</strain>
    </source>
</reference>
<evidence type="ECO:0000313" key="5">
    <source>
        <dbReference type="Proteomes" id="UP000033514"/>
    </source>
</evidence>
<evidence type="ECO:0000259" key="3">
    <source>
        <dbReference type="SMART" id="SM00062"/>
    </source>
</evidence>
<feature type="signal peptide" evidence="2">
    <location>
        <begin position="1"/>
        <end position="42"/>
    </location>
</feature>
<organism evidence="4 5">
    <name type="scientific">Devosia soli</name>
    <dbReference type="NCBI Taxonomy" id="361041"/>
    <lineage>
        <taxon>Bacteria</taxon>
        <taxon>Pseudomonadati</taxon>
        <taxon>Pseudomonadota</taxon>
        <taxon>Alphaproteobacteria</taxon>
        <taxon>Hyphomicrobiales</taxon>
        <taxon>Devosiaceae</taxon>
        <taxon>Devosia</taxon>
    </lineage>
</organism>
<dbReference type="PANTHER" id="PTHR35936:SF35">
    <property type="entry name" value="L-CYSTINE-BINDING PROTEIN TCYJ"/>
    <property type="match status" value="1"/>
</dbReference>
<accession>A0A0F5L3V3</accession>
<evidence type="ECO:0000256" key="2">
    <source>
        <dbReference type="SAM" id="SignalP"/>
    </source>
</evidence>